<dbReference type="InterPro" id="IPR036737">
    <property type="entry name" value="OmpA-like_sf"/>
</dbReference>
<dbReference type="Proteomes" id="UP000474758">
    <property type="component" value="Unassembled WGS sequence"/>
</dbReference>
<dbReference type="PANTHER" id="PTHR30329:SF21">
    <property type="entry name" value="LIPOPROTEIN YIAD-RELATED"/>
    <property type="match status" value="1"/>
</dbReference>
<keyword evidence="2 4" id="KW-0472">Membrane</keyword>
<keyword evidence="9" id="KW-1185">Reference proteome</keyword>
<sequence>MNQTRPHVLKRLGRLMAMPALILSAALPAQAMELDFGTPAIPSGKRHEVLASYTVATGPWRAGTIPAETAEGRLDQTAWQIPAAKQTTLQILQPLREQIRAAGFETLFECETVACGGFDFRYGTDILPEPEMHVDLGDFRFLAARRDGGTGKTPEWLTLIVSRSADTGFVQLTRISAPSIGTPDLTISTKSPFSPAPDLTTGTLPAAPDAPTLSLLPADDPLAAALAEGRPHALADLAFASGRASLEPGTYPSLAALADWLSANPAARIELVGHTDASGNAQTNTALSLARADATRDALVTLYGADPARISTRGAGPAEPVASNDTAEGRAQNRRVEVLATPTL</sequence>
<evidence type="ECO:0000256" key="3">
    <source>
        <dbReference type="ARBA" id="ARBA00023237"/>
    </source>
</evidence>
<evidence type="ECO:0000256" key="5">
    <source>
        <dbReference type="SAM" id="MobiDB-lite"/>
    </source>
</evidence>
<dbReference type="CDD" id="cd07185">
    <property type="entry name" value="OmpA_C-like"/>
    <property type="match status" value="1"/>
</dbReference>
<evidence type="ECO:0000259" key="7">
    <source>
        <dbReference type="PROSITE" id="PS51123"/>
    </source>
</evidence>
<accession>A0A6M1U5I2</accession>
<evidence type="ECO:0000256" key="6">
    <source>
        <dbReference type="SAM" id="SignalP"/>
    </source>
</evidence>
<feature type="chain" id="PRO_5026728308" evidence="6">
    <location>
        <begin position="32"/>
        <end position="344"/>
    </location>
</feature>
<dbReference type="PROSITE" id="PS51123">
    <property type="entry name" value="OMPA_2"/>
    <property type="match status" value="1"/>
</dbReference>
<comment type="caution">
    <text evidence="8">The sequence shown here is derived from an EMBL/GenBank/DDBJ whole genome shotgun (WGS) entry which is preliminary data.</text>
</comment>
<dbReference type="Gene3D" id="3.30.1330.60">
    <property type="entry name" value="OmpA-like domain"/>
    <property type="match status" value="1"/>
</dbReference>
<protein>
    <submittedName>
        <fullName evidence="8">OmpA family protein</fullName>
    </submittedName>
</protein>
<dbReference type="PANTHER" id="PTHR30329">
    <property type="entry name" value="STATOR ELEMENT OF FLAGELLAR MOTOR COMPLEX"/>
    <property type="match status" value="1"/>
</dbReference>
<dbReference type="RefSeq" id="WP_165047397.1">
    <property type="nucleotide sequence ID" value="NZ_JAALFE010000003.1"/>
</dbReference>
<feature type="signal peptide" evidence="6">
    <location>
        <begin position="1"/>
        <end position="31"/>
    </location>
</feature>
<evidence type="ECO:0000313" key="9">
    <source>
        <dbReference type="Proteomes" id="UP000474758"/>
    </source>
</evidence>
<evidence type="ECO:0000256" key="1">
    <source>
        <dbReference type="ARBA" id="ARBA00004442"/>
    </source>
</evidence>
<keyword evidence="6" id="KW-0732">Signal</keyword>
<gene>
    <name evidence="8" type="ORF">G5V65_04535</name>
</gene>
<dbReference type="EMBL" id="JAALFE010000003">
    <property type="protein sequence ID" value="NGQ90153.1"/>
    <property type="molecule type" value="Genomic_DNA"/>
</dbReference>
<reference evidence="8 9" key="1">
    <citation type="submission" date="2020-02" db="EMBL/GenBank/DDBJ databases">
        <title>Rhodobacter translucens sp. nov., a novel bacterium isolated from activated sludge.</title>
        <authorList>
            <person name="Liu J."/>
        </authorList>
    </citation>
    <scope>NUCLEOTIDE SEQUENCE [LARGE SCALE GENOMIC DNA]</scope>
    <source>
        <strain evidence="8 9">HX-7-19</strain>
    </source>
</reference>
<feature type="domain" description="OmpA-like" evidence="7">
    <location>
        <begin position="226"/>
        <end position="344"/>
    </location>
</feature>
<evidence type="ECO:0000256" key="4">
    <source>
        <dbReference type="PROSITE-ProRule" id="PRU00473"/>
    </source>
</evidence>
<dbReference type="SUPFAM" id="SSF103088">
    <property type="entry name" value="OmpA-like"/>
    <property type="match status" value="1"/>
</dbReference>
<dbReference type="InterPro" id="IPR006664">
    <property type="entry name" value="OMP_bac"/>
</dbReference>
<dbReference type="GO" id="GO:0009279">
    <property type="term" value="C:cell outer membrane"/>
    <property type="evidence" value="ECO:0007669"/>
    <property type="project" value="UniProtKB-SubCell"/>
</dbReference>
<evidence type="ECO:0000256" key="2">
    <source>
        <dbReference type="ARBA" id="ARBA00023136"/>
    </source>
</evidence>
<dbReference type="Pfam" id="PF00691">
    <property type="entry name" value="OmpA"/>
    <property type="match status" value="1"/>
</dbReference>
<dbReference type="InterPro" id="IPR006665">
    <property type="entry name" value="OmpA-like"/>
</dbReference>
<proteinExistence type="predicted"/>
<evidence type="ECO:0000313" key="8">
    <source>
        <dbReference type="EMBL" id="NGQ90153.1"/>
    </source>
</evidence>
<dbReference type="AlphaFoldDB" id="A0A6M1U5I2"/>
<name>A0A6M1U5I2_9RHOB</name>
<organism evidence="8 9">
    <name type="scientific">Paragemmobacter kunshanensis</name>
    <dbReference type="NCBI Taxonomy" id="2583234"/>
    <lineage>
        <taxon>Bacteria</taxon>
        <taxon>Pseudomonadati</taxon>
        <taxon>Pseudomonadota</taxon>
        <taxon>Alphaproteobacteria</taxon>
        <taxon>Rhodobacterales</taxon>
        <taxon>Paracoccaceae</taxon>
        <taxon>Paragemmobacter</taxon>
    </lineage>
</organism>
<dbReference type="InterPro" id="IPR050330">
    <property type="entry name" value="Bact_OuterMem_StrucFunc"/>
</dbReference>
<feature type="region of interest" description="Disordered" evidence="5">
    <location>
        <begin position="309"/>
        <end position="330"/>
    </location>
</feature>
<comment type="subcellular location">
    <subcellularLocation>
        <location evidence="1">Cell outer membrane</location>
    </subcellularLocation>
</comment>
<keyword evidence="3" id="KW-0998">Cell outer membrane</keyword>
<dbReference type="PRINTS" id="PR01021">
    <property type="entry name" value="OMPADOMAIN"/>
</dbReference>